<evidence type="ECO:0000313" key="2">
    <source>
        <dbReference type="Proteomes" id="UP000187059"/>
    </source>
</evidence>
<dbReference type="Proteomes" id="UP000187059">
    <property type="component" value="Chromosome"/>
</dbReference>
<gene>
    <name evidence="1" type="ORF">Ga0080574_TMP1428</name>
</gene>
<dbReference type="SUPFAM" id="SSF55469">
    <property type="entry name" value="FMN-dependent nitroreductase-like"/>
    <property type="match status" value="2"/>
</dbReference>
<dbReference type="KEGG" id="paby:Ga0080574_TMP1428"/>
<protein>
    <recommendedName>
        <fullName evidence="3">Nitroreductase family protein</fullName>
    </recommendedName>
</protein>
<dbReference type="NCBIfam" id="NF047509">
    <property type="entry name" value="Rv3131_FMN_oxido"/>
    <property type="match status" value="1"/>
</dbReference>
<dbReference type="AlphaFoldDB" id="A0A1P8UQU4"/>
<sequence length="332" mass="35617">MGEYARYSAALRETLAQRPEAVALLRYATLAPNGHNTQPWRFRIGNGEIGIEPDLSRATPAVDPDDHHLYVSLGSALEVLHIAATATGWPGSVEDAETGAPRYLYAEGPARPDDLFAAIPQRQSTRAPFDGRVASAADLTALEAAARVPGVHLSLHTDRARIGAVRDLVLAGNDRQMADPAFMAELKHWLRFSPAEAMARGDGLFSACSGNPVLPEPLGGLAYDLFFKAETERAKYARQLDSSAGVAVFTGAREDKAHWIAVGRASLRFALALTARGMRCSYVNQPVEVAALRPELAGIAGVAGQRPDLVMRFGYGPTLPFSPRRPVASVLV</sequence>
<dbReference type="Gene3D" id="3.40.109.30">
    <property type="entry name" value="putative nitroreductase (tm1586), domain 2"/>
    <property type="match status" value="1"/>
</dbReference>
<proteinExistence type="predicted"/>
<name>A0A1P8UQU4_9RHOB</name>
<keyword evidence="2" id="KW-1185">Reference proteome</keyword>
<dbReference type="Gene3D" id="3.40.109.10">
    <property type="entry name" value="NADH Oxidase"/>
    <property type="match status" value="1"/>
</dbReference>
<organism evidence="1 2">
    <name type="scientific">Salipiger abyssi</name>
    <dbReference type="NCBI Taxonomy" id="1250539"/>
    <lineage>
        <taxon>Bacteria</taxon>
        <taxon>Pseudomonadati</taxon>
        <taxon>Pseudomonadota</taxon>
        <taxon>Alphaproteobacteria</taxon>
        <taxon>Rhodobacterales</taxon>
        <taxon>Roseobacteraceae</taxon>
        <taxon>Salipiger</taxon>
    </lineage>
</organism>
<dbReference type="EMBL" id="CP015093">
    <property type="protein sequence ID" value="APZ51762.1"/>
    <property type="molecule type" value="Genomic_DNA"/>
</dbReference>
<evidence type="ECO:0008006" key="3">
    <source>
        <dbReference type="Google" id="ProtNLM"/>
    </source>
</evidence>
<dbReference type="InterPro" id="IPR000415">
    <property type="entry name" value="Nitroreductase-like"/>
</dbReference>
<accession>A0A1P8UQU4</accession>
<dbReference type="GO" id="GO:0016491">
    <property type="term" value="F:oxidoreductase activity"/>
    <property type="evidence" value="ECO:0007669"/>
    <property type="project" value="InterPro"/>
</dbReference>
<evidence type="ECO:0000313" key="1">
    <source>
        <dbReference type="EMBL" id="APZ51762.1"/>
    </source>
</evidence>
<reference evidence="1 2" key="1">
    <citation type="submission" date="2016-04" db="EMBL/GenBank/DDBJ databases">
        <title>Deep-sea bacteria in the southern Pacific.</title>
        <authorList>
            <person name="Tang K."/>
        </authorList>
    </citation>
    <scope>NUCLEOTIDE SEQUENCE [LARGE SCALE GENOMIC DNA]</scope>
    <source>
        <strain evidence="1 2">JLT2014</strain>
    </source>
</reference>
<dbReference type="STRING" id="1250539.Ga0080574_TMP1428"/>